<evidence type="ECO:0000313" key="2">
    <source>
        <dbReference type="Proteomes" id="UP000807504"/>
    </source>
</evidence>
<reference evidence="1" key="2">
    <citation type="submission" date="2020-06" db="EMBL/GenBank/DDBJ databases">
        <authorList>
            <person name="Sheffer M."/>
        </authorList>
    </citation>
    <scope>NUCLEOTIDE SEQUENCE</scope>
</reference>
<organism evidence="1 2">
    <name type="scientific">Argiope bruennichi</name>
    <name type="common">Wasp spider</name>
    <name type="synonym">Aranea bruennichi</name>
    <dbReference type="NCBI Taxonomy" id="94029"/>
    <lineage>
        <taxon>Eukaryota</taxon>
        <taxon>Metazoa</taxon>
        <taxon>Ecdysozoa</taxon>
        <taxon>Arthropoda</taxon>
        <taxon>Chelicerata</taxon>
        <taxon>Arachnida</taxon>
        <taxon>Araneae</taxon>
        <taxon>Araneomorphae</taxon>
        <taxon>Entelegynae</taxon>
        <taxon>Araneoidea</taxon>
        <taxon>Araneidae</taxon>
        <taxon>Argiope</taxon>
    </lineage>
</organism>
<dbReference type="AlphaFoldDB" id="A0A8T0FFV9"/>
<evidence type="ECO:0000313" key="1">
    <source>
        <dbReference type="EMBL" id="KAF8789295.1"/>
    </source>
</evidence>
<keyword evidence="2" id="KW-1185">Reference proteome</keyword>
<protein>
    <submittedName>
        <fullName evidence="1">Uncharacterized protein</fullName>
    </submittedName>
</protein>
<dbReference type="Proteomes" id="UP000807504">
    <property type="component" value="Unassembled WGS sequence"/>
</dbReference>
<reference evidence="1" key="1">
    <citation type="journal article" date="2020" name="bioRxiv">
        <title>Chromosome-level reference genome of the European wasp spider Argiope bruennichi: a resource for studies on range expansion and evolutionary adaptation.</title>
        <authorList>
            <person name="Sheffer M.M."/>
            <person name="Hoppe A."/>
            <person name="Krehenwinkel H."/>
            <person name="Uhl G."/>
            <person name="Kuss A.W."/>
            <person name="Jensen L."/>
            <person name="Jensen C."/>
            <person name="Gillespie R.G."/>
            <person name="Hoff K.J."/>
            <person name="Prost S."/>
        </authorList>
    </citation>
    <scope>NUCLEOTIDE SEQUENCE</scope>
</reference>
<accession>A0A8T0FFV9</accession>
<proteinExistence type="predicted"/>
<gene>
    <name evidence="1" type="ORF">HNY73_007239</name>
</gene>
<sequence>MVDIACRIQTRLFVSGNRYAQEMKRGKFQGLLKPGSFDLGGISVLKQDSISMDKYLIFRGTVARYLEYCLLLKRRFEEWKFQYVTDFN</sequence>
<comment type="caution">
    <text evidence="1">The sequence shown here is derived from an EMBL/GenBank/DDBJ whole genome shotgun (WGS) entry which is preliminary data.</text>
</comment>
<name>A0A8T0FFV9_ARGBR</name>
<dbReference type="EMBL" id="JABXBU010000012">
    <property type="protein sequence ID" value="KAF8789295.1"/>
    <property type="molecule type" value="Genomic_DNA"/>
</dbReference>